<dbReference type="EMBL" id="MFHQ01000036">
    <property type="protein sequence ID" value="OGF73826.1"/>
    <property type="molecule type" value="Genomic_DNA"/>
</dbReference>
<proteinExistence type="predicted"/>
<dbReference type="GO" id="GO:0006231">
    <property type="term" value="P:dTMP biosynthetic process"/>
    <property type="evidence" value="ECO:0007669"/>
    <property type="project" value="InterPro"/>
</dbReference>
<dbReference type="CDD" id="cd20175">
    <property type="entry name" value="ThyX"/>
    <property type="match status" value="1"/>
</dbReference>
<dbReference type="PROSITE" id="PS51331">
    <property type="entry name" value="THYX"/>
    <property type="match status" value="2"/>
</dbReference>
<organism evidence="1 2">
    <name type="scientific">Candidatus Giovannonibacteria bacterium RIFCSPHIGHO2_02_FULL_46_20</name>
    <dbReference type="NCBI Taxonomy" id="1798338"/>
    <lineage>
        <taxon>Bacteria</taxon>
        <taxon>Candidatus Giovannoniibacteriota</taxon>
    </lineage>
</organism>
<reference evidence="1 2" key="1">
    <citation type="journal article" date="2016" name="Nat. Commun.">
        <title>Thousands of microbial genomes shed light on interconnected biogeochemical processes in an aquifer system.</title>
        <authorList>
            <person name="Anantharaman K."/>
            <person name="Brown C.T."/>
            <person name="Hug L.A."/>
            <person name="Sharon I."/>
            <person name="Castelle C.J."/>
            <person name="Probst A.J."/>
            <person name="Thomas B.C."/>
            <person name="Singh A."/>
            <person name="Wilkins M.J."/>
            <person name="Karaoz U."/>
            <person name="Brodie E.L."/>
            <person name="Williams K.H."/>
            <person name="Hubbard S.S."/>
            <person name="Banfield J.F."/>
        </authorList>
    </citation>
    <scope>NUCLEOTIDE SEQUENCE [LARGE SCALE GENOMIC DNA]</scope>
</reference>
<dbReference type="SUPFAM" id="SSF69796">
    <property type="entry name" value="Thymidylate synthase-complementing protein Thy1"/>
    <property type="match status" value="2"/>
</dbReference>
<accession>A0A1F5WDW1</accession>
<evidence type="ECO:0000313" key="2">
    <source>
        <dbReference type="Proteomes" id="UP000178406"/>
    </source>
</evidence>
<evidence type="ECO:0008006" key="3">
    <source>
        <dbReference type="Google" id="ProtNLM"/>
    </source>
</evidence>
<dbReference type="STRING" id="1798338.A3J56_02180"/>
<dbReference type="PANTHER" id="PTHR34934">
    <property type="entry name" value="FLAVIN-DEPENDENT THYMIDYLATE SYNTHASE"/>
    <property type="match status" value="1"/>
</dbReference>
<dbReference type="Pfam" id="PF02511">
    <property type="entry name" value="Thy1"/>
    <property type="match status" value="2"/>
</dbReference>
<dbReference type="GO" id="GO:0070402">
    <property type="term" value="F:NADPH binding"/>
    <property type="evidence" value="ECO:0007669"/>
    <property type="project" value="TreeGrafter"/>
</dbReference>
<dbReference type="AlphaFoldDB" id="A0A1F5WDW1"/>
<dbReference type="PANTHER" id="PTHR34934:SF1">
    <property type="entry name" value="FLAVIN-DEPENDENT THYMIDYLATE SYNTHASE"/>
    <property type="match status" value="1"/>
</dbReference>
<dbReference type="GO" id="GO:0004799">
    <property type="term" value="F:thymidylate synthase activity"/>
    <property type="evidence" value="ECO:0007669"/>
    <property type="project" value="TreeGrafter"/>
</dbReference>
<gene>
    <name evidence="1" type="ORF">A3J56_02180</name>
</gene>
<dbReference type="GO" id="GO:0050660">
    <property type="term" value="F:flavin adenine dinucleotide binding"/>
    <property type="evidence" value="ECO:0007669"/>
    <property type="project" value="InterPro"/>
</dbReference>
<comment type="caution">
    <text evidence="1">The sequence shown here is derived from an EMBL/GenBank/DDBJ whole genome shotgun (WGS) entry which is preliminary data.</text>
</comment>
<evidence type="ECO:0000313" key="1">
    <source>
        <dbReference type="EMBL" id="OGF73826.1"/>
    </source>
</evidence>
<dbReference type="Proteomes" id="UP000178406">
    <property type="component" value="Unassembled WGS sequence"/>
</dbReference>
<dbReference type="Gene3D" id="3.30.1360.170">
    <property type="match status" value="2"/>
</dbReference>
<protein>
    <recommendedName>
        <fullName evidence="3">Thymidylate synthase</fullName>
    </recommendedName>
</protein>
<dbReference type="InterPro" id="IPR036098">
    <property type="entry name" value="Thymidylate_synthase_ThyX_sf"/>
</dbReference>
<name>A0A1F5WDW1_9BACT</name>
<sequence length="523" mass="59832">MHITDAGYELLRDIVTDSYGNVYVFTKNADPVMVAAAMARLSRNPHDLRKTFLREFAHTKGGEQAGAFFERVLAGYGDDSVAQLLTLQVVVELASNILTKLLEWGRLAAYLEQSTRYIFFDQRDDDGNFRFYTPPLSVRCVTRYRAAMDSVFSSYSRVVRGVTEHVRQKKKKDDSFDAGLHTAWLGATRAQACDAARPMLPAATTSTVGIVASAQSIERLILFLASQDLHECQEVAKMLLREVRKVASPFFTKTDSPDRGGAMIVYQKDTREAMRCHVAALLRDPKPWDGTIVQLIDFFPKDELSLVPEMLFAESEGISLPEIQEQVRHWSTKQKEDVFSDCIGKRLNRRHKPGRAIEKVHYEWEIVGDYGTFRDLQRHRMVDALEWQHLSPAYGFDVPPLIEEAGFRTEFRNAFEIAERLFDVLQREGFHEEAQYATLLGHRMRYRFIENAREAFHLHELRTGPQGHPGYRKIVQEMHQLLALRHPRLGAAMKFVNKGEDPELTRLASEIATQRKLALLESK</sequence>
<dbReference type="InterPro" id="IPR003669">
    <property type="entry name" value="Thymidylate_synthase_ThyX"/>
</dbReference>
<dbReference type="GO" id="GO:0050797">
    <property type="term" value="F:thymidylate synthase (FAD) activity"/>
    <property type="evidence" value="ECO:0007669"/>
    <property type="project" value="InterPro"/>
</dbReference>